<dbReference type="Proteomes" id="UP000002420">
    <property type="component" value="Chromosome"/>
</dbReference>
<dbReference type="KEGG" id="glo:Glov_3314"/>
<dbReference type="PANTHER" id="PTHR43228:SF1">
    <property type="entry name" value="TWO-COMPONENT RESPONSE REGULATOR ARR22"/>
    <property type="match status" value="1"/>
</dbReference>
<evidence type="ECO:0000259" key="2">
    <source>
        <dbReference type="PROSITE" id="PS50110"/>
    </source>
</evidence>
<keyword evidence="1" id="KW-0597">Phosphoprotein</keyword>
<proteinExistence type="predicted"/>
<dbReference type="GO" id="GO:0000160">
    <property type="term" value="P:phosphorelay signal transduction system"/>
    <property type="evidence" value="ECO:0007669"/>
    <property type="project" value="InterPro"/>
</dbReference>
<dbReference type="InterPro" id="IPR011006">
    <property type="entry name" value="CheY-like_superfamily"/>
</dbReference>
<dbReference type="Pfam" id="PF00072">
    <property type="entry name" value="Response_reg"/>
    <property type="match status" value="1"/>
</dbReference>
<dbReference type="SMART" id="SM00448">
    <property type="entry name" value="REC"/>
    <property type="match status" value="1"/>
</dbReference>
<dbReference type="SUPFAM" id="SSF52172">
    <property type="entry name" value="CheY-like"/>
    <property type="match status" value="1"/>
</dbReference>
<evidence type="ECO:0000313" key="4">
    <source>
        <dbReference type="Proteomes" id="UP000002420"/>
    </source>
</evidence>
<dbReference type="OrthoDB" id="9808843at2"/>
<dbReference type="RefSeq" id="WP_012471344.1">
    <property type="nucleotide sequence ID" value="NC_010814.1"/>
</dbReference>
<gene>
    <name evidence="3" type="ordered locus">Glov_3314</name>
</gene>
<dbReference type="AlphaFoldDB" id="B3EBI1"/>
<dbReference type="Gene3D" id="3.40.50.2300">
    <property type="match status" value="1"/>
</dbReference>
<dbReference type="HOGENOM" id="CLU_000445_69_15_7"/>
<dbReference type="InterPro" id="IPR052048">
    <property type="entry name" value="ST_Response_Regulator"/>
</dbReference>
<feature type="domain" description="Response regulatory" evidence="2">
    <location>
        <begin position="3"/>
        <end position="118"/>
    </location>
</feature>
<dbReference type="InterPro" id="IPR001789">
    <property type="entry name" value="Sig_transdc_resp-reg_receiver"/>
</dbReference>
<name>B3EBI1_TRIL1</name>
<dbReference type="EMBL" id="CP001089">
    <property type="protein sequence ID" value="ACD97020.1"/>
    <property type="molecule type" value="Genomic_DNA"/>
</dbReference>
<evidence type="ECO:0000256" key="1">
    <source>
        <dbReference type="PROSITE-ProRule" id="PRU00169"/>
    </source>
</evidence>
<reference evidence="3 4" key="1">
    <citation type="submission" date="2008-05" db="EMBL/GenBank/DDBJ databases">
        <title>Complete sequence of chromosome of Geobacter lovleyi SZ.</title>
        <authorList>
            <consortium name="US DOE Joint Genome Institute"/>
            <person name="Lucas S."/>
            <person name="Copeland A."/>
            <person name="Lapidus A."/>
            <person name="Glavina del Rio T."/>
            <person name="Dalin E."/>
            <person name="Tice H."/>
            <person name="Bruce D."/>
            <person name="Goodwin L."/>
            <person name="Pitluck S."/>
            <person name="Chertkov O."/>
            <person name="Meincke L."/>
            <person name="Brettin T."/>
            <person name="Detter J.C."/>
            <person name="Han C."/>
            <person name="Tapia R."/>
            <person name="Kuske C.R."/>
            <person name="Schmutz J."/>
            <person name="Larimer F."/>
            <person name="Land M."/>
            <person name="Hauser L."/>
            <person name="Kyrpides N."/>
            <person name="Mikhailova N."/>
            <person name="Sung Y."/>
            <person name="Fletcher K.E."/>
            <person name="Ritalahti K.M."/>
            <person name="Loeffler F.E."/>
            <person name="Richardson P."/>
        </authorList>
    </citation>
    <scope>NUCLEOTIDE SEQUENCE [LARGE SCALE GENOMIC DNA]</scope>
    <source>
        <strain evidence="4">ATCC BAA-1151 / DSM 17278 / SZ</strain>
    </source>
</reference>
<sequence length="124" mass="13401">MARIMIIDDSLVARMSLKACIPKDAGHELTEGNDGSVAIELYQSFKPDVTFMDLTMPGVDGIVALEAIRRLDPSARVIILTADIQRRTIERVTELGACAVVKKPPAKEAVLAELDKVLADGTKP</sequence>
<dbReference type="PANTHER" id="PTHR43228">
    <property type="entry name" value="TWO-COMPONENT RESPONSE REGULATOR"/>
    <property type="match status" value="1"/>
</dbReference>
<keyword evidence="4" id="KW-1185">Reference proteome</keyword>
<organism evidence="3 4">
    <name type="scientific">Trichlorobacter lovleyi (strain ATCC BAA-1151 / DSM 17278 / SZ)</name>
    <name type="common">Geobacter lovleyi</name>
    <dbReference type="NCBI Taxonomy" id="398767"/>
    <lineage>
        <taxon>Bacteria</taxon>
        <taxon>Pseudomonadati</taxon>
        <taxon>Thermodesulfobacteriota</taxon>
        <taxon>Desulfuromonadia</taxon>
        <taxon>Geobacterales</taxon>
        <taxon>Geobacteraceae</taxon>
        <taxon>Trichlorobacter</taxon>
    </lineage>
</organism>
<dbReference type="eggNOG" id="COG2197">
    <property type="taxonomic scope" value="Bacteria"/>
</dbReference>
<accession>B3EBI1</accession>
<protein>
    <submittedName>
        <fullName evidence="3">Response regulator receiver protein</fullName>
    </submittedName>
</protein>
<evidence type="ECO:0000313" key="3">
    <source>
        <dbReference type="EMBL" id="ACD97020.1"/>
    </source>
</evidence>
<dbReference type="PROSITE" id="PS50110">
    <property type="entry name" value="RESPONSE_REGULATORY"/>
    <property type="match status" value="1"/>
</dbReference>
<feature type="modified residue" description="4-aspartylphosphate" evidence="1">
    <location>
        <position position="53"/>
    </location>
</feature>
<dbReference type="STRING" id="398767.Glov_3314"/>